<evidence type="ECO:0000256" key="1">
    <source>
        <dbReference type="SAM" id="MobiDB-lite"/>
    </source>
</evidence>
<feature type="domain" description="Insertion element IS402-like" evidence="2">
    <location>
        <begin position="1"/>
        <end position="58"/>
    </location>
</feature>
<dbReference type="PANTHER" id="PTHR30007:SF1">
    <property type="entry name" value="BLR1914 PROTEIN"/>
    <property type="match status" value="1"/>
</dbReference>
<dbReference type="EMBL" id="CAJPDT010000228">
    <property type="protein sequence ID" value="CAF9942748.1"/>
    <property type="molecule type" value="Genomic_DNA"/>
</dbReference>
<comment type="caution">
    <text evidence="3">The sequence shown here is derived from an EMBL/GenBank/DDBJ whole genome shotgun (WGS) entry which is preliminary data.</text>
</comment>
<gene>
    <name evidence="3" type="ORF">IMSHALPRED_004610</name>
</gene>
<dbReference type="AlphaFoldDB" id="A0A8H3J8I6"/>
<organism evidence="3 4">
    <name type="scientific">Imshaugia aleurites</name>
    <dbReference type="NCBI Taxonomy" id="172621"/>
    <lineage>
        <taxon>Eukaryota</taxon>
        <taxon>Fungi</taxon>
        <taxon>Dikarya</taxon>
        <taxon>Ascomycota</taxon>
        <taxon>Pezizomycotina</taxon>
        <taxon>Lecanoromycetes</taxon>
        <taxon>OSLEUM clade</taxon>
        <taxon>Lecanoromycetidae</taxon>
        <taxon>Lecanorales</taxon>
        <taxon>Lecanorineae</taxon>
        <taxon>Parmeliaceae</taxon>
        <taxon>Imshaugia</taxon>
    </lineage>
</organism>
<evidence type="ECO:0000313" key="3">
    <source>
        <dbReference type="EMBL" id="CAF9942748.1"/>
    </source>
</evidence>
<evidence type="ECO:0000259" key="2">
    <source>
        <dbReference type="Pfam" id="PF13340"/>
    </source>
</evidence>
<feature type="region of interest" description="Disordered" evidence="1">
    <location>
        <begin position="75"/>
        <end position="94"/>
    </location>
</feature>
<proteinExistence type="predicted"/>
<keyword evidence="4" id="KW-1185">Reference proteome</keyword>
<sequence length="181" mass="20023">MNDDEWAIFAPFVTSNRSRGGRPPRDHRLTLDGIFWITRIGAQWRDLPDEFGVWNSVLPPVSAVDAAGRLGRSAGRLGRARSRRRSVADDRQHHDPCTSLCCRRKRGTHRQGLGRSRGGFTTKLHAATNADGLPVGSMITPGQTHNAKVATEPPRICRRLQTLRGWSDDEEDCGELFAGSA</sequence>
<dbReference type="InterPro" id="IPR025161">
    <property type="entry name" value="IS402-like_dom"/>
</dbReference>
<dbReference type="PANTHER" id="PTHR30007">
    <property type="entry name" value="PHP DOMAIN PROTEIN"/>
    <property type="match status" value="1"/>
</dbReference>
<protein>
    <recommendedName>
        <fullName evidence="2">Insertion element IS402-like domain-containing protein</fullName>
    </recommendedName>
</protein>
<reference evidence="3" key="1">
    <citation type="submission" date="2021-03" db="EMBL/GenBank/DDBJ databases">
        <authorList>
            <person name="Tagirdzhanova G."/>
        </authorList>
    </citation>
    <scope>NUCLEOTIDE SEQUENCE</scope>
</reference>
<dbReference type="Pfam" id="PF13340">
    <property type="entry name" value="DUF4096"/>
    <property type="match status" value="1"/>
</dbReference>
<evidence type="ECO:0000313" key="4">
    <source>
        <dbReference type="Proteomes" id="UP000664534"/>
    </source>
</evidence>
<dbReference type="Proteomes" id="UP000664534">
    <property type="component" value="Unassembled WGS sequence"/>
</dbReference>
<dbReference type="OrthoDB" id="10265588at2759"/>
<accession>A0A8H3J8I6</accession>
<name>A0A8H3J8I6_9LECA</name>